<dbReference type="OrthoDB" id="3394353at2"/>
<gene>
    <name evidence="2" type="ORF">YM304_42540</name>
</gene>
<keyword evidence="1" id="KW-0472">Membrane</keyword>
<dbReference type="KEGG" id="aym:YM304_42540"/>
<feature type="transmembrane region" description="Helical" evidence="1">
    <location>
        <begin position="12"/>
        <end position="30"/>
    </location>
</feature>
<protein>
    <submittedName>
        <fullName evidence="2">Uncharacterized protein</fullName>
    </submittedName>
</protein>
<sequence>MVRSLGSRRFWIPSAAVFVVFAAIFFQSSAPFSISEVESVCGQAPPDVQNFTTGDDVSGFLDACGAEGRAAYRNMQIADLFYPAVYGLFVASSLALSLAKISSSSRWVSRAVALPFVGAGFDYLENTFAWIALTSYPGDASTNSLLGLAGTAKTATYWISGLVLIGALVVLVARRLRRLIGARKADRHRDLHRDLHQDLHHGDVVGHRESAHVGAGARR</sequence>
<evidence type="ECO:0000256" key="1">
    <source>
        <dbReference type="SAM" id="Phobius"/>
    </source>
</evidence>
<dbReference type="EMBL" id="AP012057">
    <property type="protein sequence ID" value="BAN04568.1"/>
    <property type="molecule type" value="Genomic_DNA"/>
</dbReference>
<proteinExistence type="predicted"/>
<feature type="transmembrane region" description="Helical" evidence="1">
    <location>
        <begin position="155"/>
        <end position="173"/>
    </location>
</feature>
<dbReference type="Proteomes" id="UP000011863">
    <property type="component" value="Chromosome"/>
</dbReference>
<evidence type="ECO:0000313" key="2">
    <source>
        <dbReference type="EMBL" id="BAN04568.1"/>
    </source>
</evidence>
<name>A0A6C7EJ61_ILUCY</name>
<dbReference type="AlphaFoldDB" id="A0A6C7EJ61"/>
<keyword evidence="1" id="KW-1133">Transmembrane helix</keyword>
<reference evidence="2 3" key="1">
    <citation type="journal article" date="2013" name="Int. J. Syst. Evol. Microbiol.">
        <title>Ilumatobacter nonamiense sp. nov. and Ilumatobacter coccineum sp. nov., isolated from seashore sand.</title>
        <authorList>
            <person name="Matsumoto A."/>
            <person name="Kasai H."/>
            <person name="Matsuo Y."/>
            <person name="Shizuri Y."/>
            <person name="Ichikawa N."/>
            <person name="Fujita N."/>
            <person name="Omura S."/>
            <person name="Takahashi Y."/>
        </authorList>
    </citation>
    <scope>NUCLEOTIDE SEQUENCE [LARGE SCALE GENOMIC DNA]</scope>
    <source>
        <strain evidence="3">NBRC 103263 / KCTC 29153 / YM16-304</strain>
    </source>
</reference>
<feature type="transmembrane region" description="Helical" evidence="1">
    <location>
        <begin position="80"/>
        <end position="99"/>
    </location>
</feature>
<feature type="transmembrane region" description="Helical" evidence="1">
    <location>
        <begin position="111"/>
        <end position="135"/>
    </location>
</feature>
<keyword evidence="1" id="KW-0812">Transmembrane</keyword>
<evidence type="ECO:0000313" key="3">
    <source>
        <dbReference type="Proteomes" id="UP000011863"/>
    </source>
</evidence>
<organism evidence="2 3">
    <name type="scientific">Ilumatobacter coccineus (strain NBRC 103263 / KCTC 29153 / YM16-304)</name>
    <dbReference type="NCBI Taxonomy" id="1313172"/>
    <lineage>
        <taxon>Bacteria</taxon>
        <taxon>Bacillati</taxon>
        <taxon>Actinomycetota</taxon>
        <taxon>Acidimicrobiia</taxon>
        <taxon>Acidimicrobiales</taxon>
        <taxon>Ilumatobacteraceae</taxon>
        <taxon>Ilumatobacter</taxon>
    </lineage>
</organism>
<keyword evidence="3" id="KW-1185">Reference proteome</keyword>
<accession>A0A6C7EJ61</accession>
<dbReference type="RefSeq" id="WP_015443815.1">
    <property type="nucleotide sequence ID" value="NC_020520.1"/>
</dbReference>